<feature type="compositionally biased region" description="Low complexity" evidence="1">
    <location>
        <begin position="110"/>
        <end position="125"/>
    </location>
</feature>
<proteinExistence type="predicted"/>
<gene>
    <name evidence="2" type="ORF">Vretimale_308</name>
</gene>
<sequence length="175" mass="19119">RPVPSTTCSMLCCDTLLSRVLLSYPYGSDLLLLPEHLRLRQIRLLIDWLHASAAVSPFGSAIVKESDLESLLPRQGKRDKAALEYVTRVAQIVENSGRPPSAGLPPWPPSTAVSSSSRPSTITRPTTALSASAWASISRPHCSPDRALHHPRALDLAPPRHPPHHPPQPRATWTC</sequence>
<protein>
    <submittedName>
        <fullName evidence="2">Uncharacterized protein</fullName>
    </submittedName>
</protein>
<organism evidence="2 3">
    <name type="scientific">Volvox reticuliferus</name>
    <dbReference type="NCBI Taxonomy" id="1737510"/>
    <lineage>
        <taxon>Eukaryota</taxon>
        <taxon>Viridiplantae</taxon>
        <taxon>Chlorophyta</taxon>
        <taxon>core chlorophytes</taxon>
        <taxon>Chlorophyceae</taxon>
        <taxon>CS clade</taxon>
        <taxon>Chlamydomonadales</taxon>
        <taxon>Volvocaceae</taxon>
        <taxon>Volvox</taxon>
    </lineage>
</organism>
<feature type="region of interest" description="Disordered" evidence="1">
    <location>
        <begin position="142"/>
        <end position="175"/>
    </location>
</feature>
<evidence type="ECO:0000313" key="2">
    <source>
        <dbReference type="EMBL" id="GIL94139.1"/>
    </source>
</evidence>
<dbReference type="EMBL" id="BNCQ01000001">
    <property type="protein sequence ID" value="GIL94139.1"/>
    <property type="molecule type" value="Genomic_DNA"/>
</dbReference>
<evidence type="ECO:0000256" key="1">
    <source>
        <dbReference type="SAM" id="MobiDB-lite"/>
    </source>
</evidence>
<name>A0A8J4D5J7_9CHLO</name>
<reference evidence="2" key="1">
    <citation type="journal article" date="2021" name="Proc. Natl. Acad. Sci. U.S.A.">
        <title>Three genomes in the algal genus Volvox reveal the fate of a haploid sex-determining region after a transition to homothallism.</title>
        <authorList>
            <person name="Yamamoto K."/>
            <person name="Hamaji T."/>
            <person name="Kawai-Toyooka H."/>
            <person name="Matsuzaki R."/>
            <person name="Takahashi F."/>
            <person name="Nishimura Y."/>
            <person name="Kawachi M."/>
            <person name="Noguchi H."/>
            <person name="Minakuchi Y."/>
            <person name="Umen J.G."/>
            <person name="Toyoda A."/>
            <person name="Nozaki H."/>
        </authorList>
    </citation>
    <scope>NUCLEOTIDE SEQUENCE</scope>
    <source>
        <strain evidence="2">NIES-3785</strain>
    </source>
</reference>
<evidence type="ECO:0000313" key="3">
    <source>
        <dbReference type="Proteomes" id="UP000722791"/>
    </source>
</evidence>
<dbReference type="Proteomes" id="UP000722791">
    <property type="component" value="Unassembled WGS sequence"/>
</dbReference>
<feature type="non-terminal residue" evidence="2">
    <location>
        <position position="1"/>
    </location>
</feature>
<feature type="region of interest" description="Disordered" evidence="1">
    <location>
        <begin position="95"/>
        <end position="125"/>
    </location>
</feature>
<dbReference type="AlphaFoldDB" id="A0A8J4D5J7"/>
<accession>A0A8J4D5J7</accession>
<comment type="caution">
    <text evidence="2">The sequence shown here is derived from an EMBL/GenBank/DDBJ whole genome shotgun (WGS) entry which is preliminary data.</text>
</comment>